<keyword evidence="7" id="KW-1185">Reference proteome</keyword>
<evidence type="ECO:0000256" key="2">
    <source>
        <dbReference type="ARBA" id="ARBA00023015"/>
    </source>
</evidence>
<dbReference type="PANTHER" id="PTHR30126:SF100">
    <property type="entry name" value="LYSR-FAMILY TRANSCRIPTIONAL REGULATOR"/>
    <property type="match status" value="1"/>
</dbReference>
<dbReference type="FunFam" id="1.10.10.10:FF:000001">
    <property type="entry name" value="LysR family transcriptional regulator"/>
    <property type="match status" value="1"/>
</dbReference>
<gene>
    <name evidence="6" type="ORF">E4665_17610</name>
</gene>
<dbReference type="InterPro" id="IPR000847">
    <property type="entry name" value="LysR_HTH_N"/>
</dbReference>
<dbReference type="PRINTS" id="PR00039">
    <property type="entry name" value="HTHLYSR"/>
</dbReference>
<evidence type="ECO:0000313" key="6">
    <source>
        <dbReference type="EMBL" id="TGA95739.1"/>
    </source>
</evidence>
<dbReference type="Pfam" id="PF03466">
    <property type="entry name" value="LysR_substrate"/>
    <property type="match status" value="1"/>
</dbReference>
<comment type="similarity">
    <text evidence="1">Belongs to the LysR transcriptional regulatory family.</text>
</comment>
<reference evidence="6 7" key="1">
    <citation type="journal article" date="2015" name="Int. J. Syst. Evol. Microbiol.">
        <title>Sporolactobacillus shoreae sp. nov. and Sporolactobacillus spathodeae sp. nov., two spore-forming lactic acid bacteria isolated from tree barks in Thailand.</title>
        <authorList>
            <person name="Thamacharoensuk T."/>
            <person name="Kitahara M."/>
            <person name="Ohkuma M."/>
            <person name="Thongchul N."/>
            <person name="Tanasupawat S."/>
        </authorList>
    </citation>
    <scope>NUCLEOTIDE SEQUENCE [LARGE SCALE GENOMIC DNA]</scope>
    <source>
        <strain evidence="6 7">BK92</strain>
    </source>
</reference>
<dbReference type="EMBL" id="SRJD01000040">
    <property type="protein sequence ID" value="TGA95739.1"/>
    <property type="molecule type" value="Genomic_DNA"/>
</dbReference>
<keyword evidence="2" id="KW-0805">Transcription regulation</keyword>
<keyword evidence="4" id="KW-0804">Transcription</keyword>
<dbReference type="PANTHER" id="PTHR30126">
    <property type="entry name" value="HTH-TYPE TRANSCRIPTIONAL REGULATOR"/>
    <property type="match status" value="1"/>
</dbReference>
<evidence type="ECO:0000313" key="7">
    <source>
        <dbReference type="Proteomes" id="UP000298347"/>
    </source>
</evidence>
<dbReference type="SUPFAM" id="SSF46785">
    <property type="entry name" value="Winged helix' DNA-binding domain"/>
    <property type="match status" value="1"/>
</dbReference>
<evidence type="ECO:0000256" key="4">
    <source>
        <dbReference type="ARBA" id="ARBA00023163"/>
    </source>
</evidence>
<organism evidence="6 7">
    <name type="scientific">Sporolactobacillus shoreae</name>
    <dbReference type="NCBI Taxonomy" id="1465501"/>
    <lineage>
        <taxon>Bacteria</taxon>
        <taxon>Bacillati</taxon>
        <taxon>Bacillota</taxon>
        <taxon>Bacilli</taxon>
        <taxon>Bacillales</taxon>
        <taxon>Sporolactobacillaceae</taxon>
        <taxon>Sporolactobacillus</taxon>
    </lineage>
</organism>
<evidence type="ECO:0000256" key="1">
    <source>
        <dbReference type="ARBA" id="ARBA00009437"/>
    </source>
</evidence>
<evidence type="ECO:0000256" key="3">
    <source>
        <dbReference type="ARBA" id="ARBA00023125"/>
    </source>
</evidence>
<dbReference type="GO" id="GO:0003700">
    <property type="term" value="F:DNA-binding transcription factor activity"/>
    <property type="evidence" value="ECO:0007669"/>
    <property type="project" value="InterPro"/>
</dbReference>
<evidence type="ECO:0000259" key="5">
    <source>
        <dbReference type="PROSITE" id="PS50931"/>
    </source>
</evidence>
<sequence>MEIKQLMTFQKAAEQLNFTRTAEQLNFAQSSVTGHIKSLEDELGVPLFDRLGKSLKLTEAGRTLLHYANRIIRLTSEAGQAISEEKGPAGLLVIGTSESLCTYRLPPVLSAFSHRYPKVRFHFLPDTSDRDIIKLLAGGKMDVAVLMDAGKDLRLFNICPLQKEKIVLVASADHQLAALRSVGPEELYKEPLLLTEKDCSYRRNLDRILSSNQLIPEQVSEFASVEAIKQCVISGLGVAALPEMTVHKEILDGTIKVLPWTGDPMYIQPCMVWLKDKWVSPALSAFLTLTQQHLQN</sequence>
<dbReference type="PROSITE" id="PS50931">
    <property type="entry name" value="HTH_LYSR"/>
    <property type="match status" value="1"/>
</dbReference>
<dbReference type="Gene3D" id="1.10.10.10">
    <property type="entry name" value="Winged helix-like DNA-binding domain superfamily/Winged helix DNA-binding domain"/>
    <property type="match status" value="1"/>
</dbReference>
<dbReference type="InterPro" id="IPR036388">
    <property type="entry name" value="WH-like_DNA-bd_sf"/>
</dbReference>
<feature type="domain" description="HTH lysR-type" evidence="5">
    <location>
        <begin position="1"/>
        <end position="58"/>
    </location>
</feature>
<dbReference type="AlphaFoldDB" id="A0A4Z0GI14"/>
<name>A0A4Z0GI14_9BACL</name>
<dbReference type="RefSeq" id="WP_135350108.1">
    <property type="nucleotide sequence ID" value="NZ_SRJD01000040.1"/>
</dbReference>
<dbReference type="InterPro" id="IPR036390">
    <property type="entry name" value="WH_DNA-bd_sf"/>
</dbReference>
<dbReference type="InterPro" id="IPR005119">
    <property type="entry name" value="LysR_subst-bd"/>
</dbReference>
<protein>
    <submittedName>
        <fullName evidence="6">LysR family transcriptional regulator</fullName>
    </submittedName>
</protein>
<dbReference type="CDD" id="cd05466">
    <property type="entry name" value="PBP2_LTTR_substrate"/>
    <property type="match status" value="1"/>
</dbReference>
<dbReference type="Pfam" id="PF00126">
    <property type="entry name" value="HTH_1"/>
    <property type="match status" value="1"/>
</dbReference>
<dbReference type="Gene3D" id="3.40.190.290">
    <property type="match status" value="1"/>
</dbReference>
<dbReference type="Proteomes" id="UP000298347">
    <property type="component" value="Unassembled WGS sequence"/>
</dbReference>
<dbReference type="GO" id="GO:0000976">
    <property type="term" value="F:transcription cis-regulatory region binding"/>
    <property type="evidence" value="ECO:0007669"/>
    <property type="project" value="TreeGrafter"/>
</dbReference>
<comment type="caution">
    <text evidence="6">The sequence shown here is derived from an EMBL/GenBank/DDBJ whole genome shotgun (WGS) entry which is preliminary data.</text>
</comment>
<dbReference type="OrthoDB" id="9803735at2"/>
<keyword evidence="3" id="KW-0238">DNA-binding</keyword>
<dbReference type="SUPFAM" id="SSF53850">
    <property type="entry name" value="Periplasmic binding protein-like II"/>
    <property type="match status" value="1"/>
</dbReference>
<proteinExistence type="inferred from homology"/>
<accession>A0A4Z0GI14</accession>